<proteinExistence type="predicted"/>
<dbReference type="AlphaFoldDB" id="A0AAW1PY43"/>
<evidence type="ECO:0000313" key="2">
    <source>
        <dbReference type="Proteomes" id="UP001489004"/>
    </source>
</evidence>
<protein>
    <recommendedName>
        <fullName evidence="3">Nucleotide-diphospho-sugar transferase</fullName>
    </recommendedName>
</protein>
<sequence length="265" mass="30470">MRNVPADLFRLVTDGDCAKELAVGTRFDRERETFPGWIKQQVVKLACASLVQTPFYLILDTDIFLANKASVKDLFRESDCTSYSAVCDPDKLVSFQAKNDMYPLANRSSHQLAWTQNSAHLLQLDVPLDWRIAMGVTPQIMATDIALGLANFIQERFKLPSWQAFLLESLTWHQIDYKASGMEWTPPWTEYTLYWIYASHACILDDYHTPAEVLQQNAVWGLDDFKAWNACKDTFNNGQAYFSLVQSRWQLDPDLIWKKIKPCLA</sequence>
<comment type="caution">
    <text evidence="1">The sequence shown here is derived from an EMBL/GenBank/DDBJ whole genome shotgun (WGS) entry which is preliminary data.</text>
</comment>
<evidence type="ECO:0000313" key="1">
    <source>
        <dbReference type="EMBL" id="KAK9814725.1"/>
    </source>
</evidence>
<dbReference type="Proteomes" id="UP001489004">
    <property type="component" value="Unassembled WGS sequence"/>
</dbReference>
<keyword evidence="2" id="KW-1185">Reference proteome</keyword>
<gene>
    <name evidence="1" type="ORF">WJX72_010548</name>
</gene>
<evidence type="ECO:0008006" key="3">
    <source>
        <dbReference type="Google" id="ProtNLM"/>
    </source>
</evidence>
<dbReference type="InterPro" id="IPR045499">
    <property type="entry name" value="DUF6492"/>
</dbReference>
<accession>A0AAW1PY43</accession>
<organism evidence="1 2">
    <name type="scientific">[Myrmecia] bisecta</name>
    <dbReference type="NCBI Taxonomy" id="41462"/>
    <lineage>
        <taxon>Eukaryota</taxon>
        <taxon>Viridiplantae</taxon>
        <taxon>Chlorophyta</taxon>
        <taxon>core chlorophytes</taxon>
        <taxon>Trebouxiophyceae</taxon>
        <taxon>Trebouxiales</taxon>
        <taxon>Trebouxiaceae</taxon>
        <taxon>Myrmecia</taxon>
    </lineage>
</organism>
<name>A0AAW1PY43_9CHLO</name>
<dbReference type="Pfam" id="PF20102">
    <property type="entry name" value="DUF6492"/>
    <property type="match status" value="1"/>
</dbReference>
<dbReference type="EMBL" id="JALJOR010000007">
    <property type="protein sequence ID" value="KAK9814725.1"/>
    <property type="molecule type" value="Genomic_DNA"/>
</dbReference>
<reference evidence="1 2" key="1">
    <citation type="journal article" date="2024" name="Nat. Commun.">
        <title>Phylogenomics reveals the evolutionary origins of lichenization in chlorophyte algae.</title>
        <authorList>
            <person name="Puginier C."/>
            <person name="Libourel C."/>
            <person name="Otte J."/>
            <person name="Skaloud P."/>
            <person name="Haon M."/>
            <person name="Grisel S."/>
            <person name="Petersen M."/>
            <person name="Berrin J.G."/>
            <person name="Delaux P.M."/>
            <person name="Dal Grande F."/>
            <person name="Keller J."/>
        </authorList>
    </citation>
    <scope>NUCLEOTIDE SEQUENCE [LARGE SCALE GENOMIC DNA]</scope>
    <source>
        <strain evidence="1 2">SAG 2043</strain>
    </source>
</reference>